<dbReference type="STRING" id="86166.TAGGR_2367"/>
<evidence type="ECO:0000256" key="5">
    <source>
        <dbReference type="ARBA" id="ARBA00022519"/>
    </source>
</evidence>
<organism evidence="13 14">
    <name type="scientific">Thermodesulfovibrio aggregans</name>
    <dbReference type="NCBI Taxonomy" id="86166"/>
    <lineage>
        <taxon>Bacteria</taxon>
        <taxon>Pseudomonadati</taxon>
        <taxon>Nitrospirota</taxon>
        <taxon>Thermodesulfovibrionia</taxon>
        <taxon>Thermodesulfovibrionales</taxon>
        <taxon>Thermodesulfovibrionaceae</taxon>
        <taxon>Thermodesulfovibrio</taxon>
    </lineage>
</organism>
<keyword evidence="14" id="KW-1185">Reference proteome</keyword>
<dbReference type="Gene3D" id="3.30.700.10">
    <property type="entry name" value="Glycoprotein, Type 4 Pilin"/>
    <property type="match status" value="1"/>
</dbReference>
<evidence type="ECO:0000259" key="12">
    <source>
        <dbReference type="Pfam" id="PF12019"/>
    </source>
</evidence>
<feature type="domain" description="General secretion pathway GspH" evidence="12">
    <location>
        <begin position="44"/>
        <end position="148"/>
    </location>
</feature>
<name>A0A0U9HTF0_9BACT</name>
<evidence type="ECO:0000256" key="2">
    <source>
        <dbReference type="ARBA" id="ARBA00021549"/>
    </source>
</evidence>
<keyword evidence="4" id="KW-0488">Methylation</keyword>
<dbReference type="Pfam" id="PF07963">
    <property type="entry name" value="N_methyl"/>
    <property type="match status" value="1"/>
</dbReference>
<accession>A0A0U9HTF0</accession>
<dbReference type="Pfam" id="PF12019">
    <property type="entry name" value="GspH"/>
    <property type="match status" value="1"/>
</dbReference>
<protein>
    <recommendedName>
        <fullName evidence="2">Type II secretion system protein H</fullName>
    </recommendedName>
    <alternativeName>
        <fullName evidence="10">General secretion pathway protein H</fullName>
    </alternativeName>
</protein>
<keyword evidence="5" id="KW-0997">Cell inner membrane</keyword>
<sequence length="155" mass="17536">MDRKINGFSLFEVLIVIAILSIFMAVSVSFYTKYKADRELMRQANMLVDEIGWIRSQAIAKEPHGIRITLNNYTLFKDFDGNCSYSDGDEIINTVNFIEGITCATAPQTFVFDRRGYPRGANCALGTTEGTITLKNTNNNTKDIKISRYGRTRIE</sequence>
<dbReference type="InterPro" id="IPR012902">
    <property type="entry name" value="N_methyl_site"/>
</dbReference>
<dbReference type="GO" id="GO:0015627">
    <property type="term" value="C:type II protein secretion system complex"/>
    <property type="evidence" value="ECO:0007669"/>
    <property type="project" value="InterPro"/>
</dbReference>
<dbReference type="InterPro" id="IPR045584">
    <property type="entry name" value="Pilin-like"/>
</dbReference>
<evidence type="ECO:0000256" key="10">
    <source>
        <dbReference type="ARBA" id="ARBA00030775"/>
    </source>
</evidence>
<evidence type="ECO:0000313" key="14">
    <source>
        <dbReference type="Proteomes" id="UP000054976"/>
    </source>
</evidence>
<evidence type="ECO:0000256" key="9">
    <source>
        <dbReference type="ARBA" id="ARBA00025772"/>
    </source>
</evidence>
<dbReference type="RefSeq" id="WP_059176906.1">
    <property type="nucleotide sequence ID" value="NZ_BCNO01000002.1"/>
</dbReference>
<keyword evidence="7 11" id="KW-1133">Transmembrane helix</keyword>
<evidence type="ECO:0000256" key="4">
    <source>
        <dbReference type="ARBA" id="ARBA00022481"/>
    </source>
</evidence>
<keyword evidence="6 11" id="KW-0812">Transmembrane</keyword>
<reference evidence="14" key="1">
    <citation type="submission" date="2016-01" db="EMBL/GenBank/DDBJ databases">
        <title>Draft genome sequence of Thermodesulfovibrio aggregans strain TGE-P1.</title>
        <authorList>
            <person name="Sekiguchi Y."/>
            <person name="Ohashi A."/>
            <person name="Matsuura N."/>
            <person name="Tourlousse M.D."/>
        </authorList>
    </citation>
    <scope>NUCLEOTIDE SEQUENCE [LARGE SCALE GENOMIC DNA]</scope>
    <source>
        <strain evidence="14">TGE-P1</strain>
    </source>
</reference>
<dbReference type="AlphaFoldDB" id="A0A0U9HTF0"/>
<comment type="similarity">
    <text evidence="9">Belongs to the GSP H family.</text>
</comment>
<comment type="caution">
    <text evidence="13">The sequence shown here is derived from an EMBL/GenBank/DDBJ whole genome shotgun (WGS) entry which is preliminary data.</text>
</comment>
<evidence type="ECO:0000256" key="1">
    <source>
        <dbReference type="ARBA" id="ARBA00004377"/>
    </source>
</evidence>
<dbReference type="InterPro" id="IPR022346">
    <property type="entry name" value="T2SS_GspH"/>
</dbReference>
<dbReference type="EMBL" id="BCNO01000002">
    <property type="protein sequence ID" value="GAQ95474.1"/>
    <property type="molecule type" value="Genomic_DNA"/>
</dbReference>
<feature type="transmembrane region" description="Helical" evidence="11">
    <location>
        <begin position="13"/>
        <end position="32"/>
    </location>
</feature>
<keyword evidence="8 11" id="KW-0472">Membrane</keyword>
<evidence type="ECO:0000313" key="13">
    <source>
        <dbReference type="EMBL" id="GAQ95474.1"/>
    </source>
</evidence>
<dbReference type="GO" id="GO:0005886">
    <property type="term" value="C:plasma membrane"/>
    <property type="evidence" value="ECO:0007669"/>
    <property type="project" value="UniProtKB-SubCell"/>
</dbReference>
<dbReference type="GO" id="GO:0015628">
    <property type="term" value="P:protein secretion by the type II secretion system"/>
    <property type="evidence" value="ECO:0007669"/>
    <property type="project" value="InterPro"/>
</dbReference>
<dbReference type="OrthoDB" id="13826at2"/>
<dbReference type="NCBIfam" id="TIGR02532">
    <property type="entry name" value="IV_pilin_GFxxxE"/>
    <property type="match status" value="1"/>
</dbReference>
<evidence type="ECO:0000256" key="8">
    <source>
        <dbReference type="ARBA" id="ARBA00023136"/>
    </source>
</evidence>
<evidence type="ECO:0000256" key="11">
    <source>
        <dbReference type="SAM" id="Phobius"/>
    </source>
</evidence>
<dbReference type="SUPFAM" id="SSF54523">
    <property type="entry name" value="Pili subunits"/>
    <property type="match status" value="1"/>
</dbReference>
<evidence type="ECO:0000256" key="3">
    <source>
        <dbReference type="ARBA" id="ARBA00022475"/>
    </source>
</evidence>
<gene>
    <name evidence="13" type="ORF">TAGGR_2367</name>
</gene>
<dbReference type="Proteomes" id="UP000054976">
    <property type="component" value="Unassembled WGS sequence"/>
</dbReference>
<evidence type="ECO:0000256" key="7">
    <source>
        <dbReference type="ARBA" id="ARBA00022989"/>
    </source>
</evidence>
<evidence type="ECO:0000256" key="6">
    <source>
        <dbReference type="ARBA" id="ARBA00022692"/>
    </source>
</evidence>
<comment type="subcellular location">
    <subcellularLocation>
        <location evidence="1">Cell inner membrane</location>
        <topology evidence="1">Single-pass membrane protein</topology>
    </subcellularLocation>
</comment>
<keyword evidence="3" id="KW-1003">Cell membrane</keyword>
<proteinExistence type="inferred from homology"/>